<evidence type="ECO:0000256" key="7">
    <source>
        <dbReference type="ARBA" id="ARBA00022801"/>
    </source>
</evidence>
<proteinExistence type="inferred from homology"/>
<dbReference type="Gene3D" id="3.90.79.10">
    <property type="entry name" value="Nucleoside Triphosphate Pyrophosphohydrolase"/>
    <property type="match status" value="1"/>
</dbReference>
<evidence type="ECO:0000256" key="8">
    <source>
        <dbReference type="ARBA" id="ARBA00022842"/>
    </source>
</evidence>
<sequence length="335" mass="36223">MSEQHVVVSGAQIEAKLTRVSAAVILREQDGKPGYLLAQRPPGKAYAGYWEFPGGKVEAGESFAEALVRELQEELGITVTEMTPWITRHFVYPHARVEIRFFRVTSWDGLVHPLEHTAMAWLDCHVMAGVLDLEAMTPPFPVQPVLPANTPILRALALPDVYAITNALANGLEAELLRLRHARPPLVQVRDKELSDSERVAFCRAVVAEVHAYGGLVLLNGSEAAVSACGVDGLHLTAAALMDCHARPDWPLVFASCHTAEELSKACALGLDAAVLGPVARTDTHPDQTPMGWDSFALLITESAIPVYALGGMTRQDVDVAKARGAQGVGMMRGW</sequence>
<comment type="similarity">
    <text evidence="2 17">Belongs to the Nudix hydrolase family.</text>
</comment>
<comment type="catalytic activity">
    <reaction evidence="10">
        <text>8-oxo-dGTP + H2O = 8-oxo-dGMP + diphosphate + H(+)</text>
        <dbReference type="Rhea" id="RHEA:31575"/>
        <dbReference type="ChEBI" id="CHEBI:15377"/>
        <dbReference type="ChEBI" id="CHEBI:15378"/>
        <dbReference type="ChEBI" id="CHEBI:33019"/>
        <dbReference type="ChEBI" id="CHEBI:63224"/>
        <dbReference type="ChEBI" id="CHEBI:77896"/>
        <dbReference type="EC" id="3.6.1.55"/>
    </reaction>
</comment>
<dbReference type="CDD" id="cd00564">
    <property type="entry name" value="TMP_TenI"/>
    <property type="match status" value="1"/>
</dbReference>
<dbReference type="PRINTS" id="PR00502">
    <property type="entry name" value="NUDIXFAMILY"/>
</dbReference>
<evidence type="ECO:0000256" key="5">
    <source>
        <dbReference type="ARBA" id="ARBA00022723"/>
    </source>
</evidence>
<dbReference type="GO" id="GO:0044716">
    <property type="term" value="F:8-oxo-GDP phosphatase activity"/>
    <property type="evidence" value="ECO:0007669"/>
    <property type="project" value="TreeGrafter"/>
</dbReference>
<keyword evidence="6" id="KW-0227">DNA damage</keyword>
<reference evidence="19" key="1">
    <citation type="submission" date="2020-01" db="EMBL/GenBank/DDBJ databases">
        <title>Phosphoaccumulans saitamaens gen. nov., sp. nov., a polyphosphate accumulating bacterium isolated from surface river water.</title>
        <authorList>
            <person name="Watanabe K."/>
            <person name="Suda W."/>
        </authorList>
    </citation>
    <scope>NUCLEOTIDE SEQUENCE [LARGE SCALE GENOMIC DNA]</scope>
    <source>
        <strain evidence="19">ICHIAU1</strain>
    </source>
</reference>
<dbReference type="EC" id="3.6.1.55" evidence="12"/>
<keyword evidence="7 17" id="KW-0378">Hydrolase</keyword>
<evidence type="ECO:0000256" key="14">
    <source>
        <dbReference type="ARBA" id="ARBA00041592"/>
    </source>
</evidence>
<evidence type="ECO:0000256" key="13">
    <source>
        <dbReference type="ARBA" id="ARBA00040794"/>
    </source>
</evidence>
<dbReference type="GO" id="GO:0009228">
    <property type="term" value="P:thiamine biosynthetic process"/>
    <property type="evidence" value="ECO:0007669"/>
    <property type="project" value="UniProtKB-KW"/>
</dbReference>
<evidence type="ECO:0000256" key="4">
    <source>
        <dbReference type="ARBA" id="ARBA00022705"/>
    </source>
</evidence>
<dbReference type="PANTHER" id="PTHR47707">
    <property type="entry name" value="8-OXO-DGTP DIPHOSPHATASE"/>
    <property type="match status" value="1"/>
</dbReference>
<evidence type="ECO:0000256" key="2">
    <source>
        <dbReference type="ARBA" id="ARBA00005582"/>
    </source>
</evidence>
<dbReference type="SUPFAM" id="SSF51391">
    <property type="entry name" value="Thiamin phosphate synthase"/>
    <property type="match status" value="1"/>
</dbReference>
<dbReference type="InterPro" id="IPR000086">
    <property type="entry name" value="NUDIX_hydrolase_dom"/>
</dbReference>
<dbReference type="InterPro" id="IPR036206">
    <property type="entry name" value="ThiamineP_synth_sf"/>
</dbReference>
<dbReference type="InterPro" id="IPR015797">
    <property type="entry name" value="NUDIX_hydrolase-like_dom_sf"/>
</dbReference>
<dbReference type="SUPFAM" id="SSF55811">
    <property type="entry name" value="Nudix"/>
    <property type="match status" value="1"/>
</dbReference>
<evidence type="ECO:0000256" key="9">
    <source>
        <dbReference type="ARBA" id="ARBA00023204"/>
    </source>
</evidence>
<dbReference type="Pfam" id="PF00293">
    <property type="entry name" value="NUDIX"/>
    <property type="match status" value="1"/>
</dbReference>
<comment type="catalytic activity">
    <reaction evidence="11">
        <text>8-oxo-GTP + H2O = 8-oxo-GMP + diphosphate + H(+)</text>
        <dbReference type="Rhea" id="RHEA:67616"/>
        <dbReference type="ChEBI" id="CHEBI:15377"/>
        <dbReference type="ChEBI" id="CHEBI:15378"/>
        <dbReference type="ChEBI" id="CHEBI:33019"/>
        <dbReference type="ChEBI" id="CHEBI:143553"/>
        <dbReference type="ChEBI" id="CHEBI:145694"/>
    </reaction>
</comment>
<evidence type="ECO:0000256" key="10">
    <source>
        <dbReference type="ARBA" id="ARBA00035861"/>
    </source>
</evidence>
<keyword evidence="5" id="KW-0479">Metal-binding</keyword>
<keyword evidence="3" id="KW-0515">Mutator protein</keyword>
<dbReference type="PANTHER" id="PTHR47707:SF1">
    <property type="entry name" value="NUDIX HYDROLASE FAMILY PROTEIN"/>
    <property type="match status" value="1"/>
</dbReference>
<name>A0A679HX42_9RHOO</name>
<dbReference type="Pfam" id="PF02581">
    <property type="entry name" value="TMP-TENI"/>
    <property type="match status" value="1"/>
</dbReference>
<keyword evidence="8" id="KW-0460">Magnesium</keyword>
<dbReference type="GO" id="GO:0006260">
    <property type="term" value="P:DNA replication"/>
    <property type="evidence" value="ECO:0007669"/>
    <property type="project" value="UniProtKB-KW"/>
</dbReference>
<dbReference type="NCBIfam" id="NF006530">
    <property type="entry name" value="PRK08999.1"/>
    <property type="match status" value="1"/>
</dbReference>
<dbReference type="AlphaFoldDB" id="A0A679HX42"/>
<evidence type="ECO:0000256" key="17">
    <source>
        <dbReference type="RuleBase" id="RU003476"/>
    </source>
</evidence>
<dbReference type="GO" id="GO:0044715">
    <property type="term" value="F:8-oxo-dGDP phosphatase activity"/>
    <property type="evidence" value="ECO:0007669"/>
    <property type="project" value="TreeGrafter"/>
</dbReference>
<organism evidence="18 19">
    <name type="scientific">Fluviibacter phosphoraccumulans</name>
    <dbReference type="NCBI Taxonomy" id="1751046"/>
    <lineage>
        <taxon>Bacteria</taxon>
        <taxon>Pseudomonadati</taxon>
        <taxon>Pseudomonadota</taxon>
        <taxon>Betaproteobacteria</taxon>
        <taxon>Rhodocyclales</taxon>
        <taxon>Fluviibacteraceae</taxon>
        <taxon>Fluviibacter</taxon>
    </lineage>
</organism>
<dbReference type="OrthoDB" id="9810648at2"/>
<dbReference type="GO" id="GO:0006281">
    <property type="term" value="P:DNA repair"/>
    <property type="evidence" value="ECO:0007669"/>
    <property type="project" value="UniProtKB-KW"/>
</dbReference>
<dbReference type="InterPro" id="IPR020084">
    <property type="entry name" value="NUDIX_hydrolase_CS"/>
</dbReference>
<dbReference type="CDD" id="cd03425">
    <property type="entry name" value="NUDIX_MutT_NudA_like"/>
    <property type="match status" value="1"/>
</dbReference>
<dbReference type="Gene3D" id="3.20.20.70">
    <property type="entry name" value="Aldolase class I"/>
    <property type="match status" value="1"/>
</dbReference>
<comment type="cofactor">
    <cofactor evidence="1">
        <name>Mg(2+)</name>
        <dbReference type="ChEBI" id="CHEBI:18420"/>
    </cofactor>
</comment>
<accession>A0A679HX42</accession>
<evidence type="ECO:0000256" key="11">
    <source>
        <dbReference type="ARBA" id="ARBA00036904"/>
    </source>
</evidence>
<evidence type="ECO:0000256" key="3">
    <source>
        <dbReference type="ARBA" id="ARBA00022457"/>
    </source>
</evidence>
<keyword evidence="9" id="KW-0234">DNA repair</keyword>
<gene>
    <name evidence="18" type="ORF">ICHIAU1_01860</name>
</gene>
<protein>
    <recommendedName>
        <fullName evidence="13">8-oxo-dGTP diphosphatase</fullName>
        <ecNumber evidence="12">3.6.1.55</ecNumber>
    </recommendedName>
    <alternativeName>
        <fullName evidence="16">7,8-dihydro-8-oxoguanine-triphosphatase</fullName>
    </alternativeName>
    <alternativeName>
        <fullName evidence="15">Mutator protein MutT</fullName>
    </alternativeName>
    <alternativeName>
        <fullName evidence="14">dGTP pyrophosphohydrolase</fullName>
    </alternativeName>
</protein>
<dbReference type="InterPro" id="IPR047127">
    <property type="entry name" value="MutT-like"/>
</dbReference>
<evidence type="ECO:0000313" key="19">
    <source>
        <dbReference type="Proteomes" id="UP000463961"/>
    </source>
</evidence>
<dbReference type="Proteomes" id="UP000463961">
    <property type="component" value="Chromosome"/>
</dbReference>
<dbReference type="EMBL" id="AP022345">
    <property type="protein sequence ID" value="BBU67903.1"/>
    <property type="molecule type" value="Genomic_DNA"/>
</dbReference>
<keyword evidence="4" id="KW-0235">DNA replication</keyword>
<dbReference type="RefSeq" id="WP_162049136.1">
    <property type="nucleotide sequence ID" value="NZ_AP019011.1"/>
</dbReference>
<dbReference type="PROSITE" id="PS51462">
    <property type="entry name" value="NUDIX"/>
    <property type="match status" value="1"/>
</dbReference>
<dbReference type="InterPro" id="IPR022998">
    <property type="entry name" value="ThiamineP_synth_TenI"/>
</dbReference>
<dbReference type="PROSITE" id="PS00893">
    <property type="entry name" value="NUDIX_BOX"/>
    <property type="match status" value="1"/>
</dbReference>
<evidence type="ECO:0000256" key="12">
    <source>
        <dbReference type="ARBA" id="ARBA00038905"/>
    </source>
</evidence>
<dbReference type="GO" id="GO:0046872">
    <property type="term" value="F:metal ion binding"/>
    <property type="evidence" value="ECO:0007669"/>
    <property type="project" value="UniProtKB-KW"/>
</dbReference>
<keyword evidence="19" id="KW-1185">Reference proteome</keyword>
<dbReference type="GO" id="GO:0035539">
    <property type="term" value="F:8-oxo-7,8-dihydrodeoxyguanosine triphosphate pyrophosphatase activity"/>
    <property type="evidence" value="ECO:0007669"/>
    <property type="project" value="UniProtKB-EC"/>
</dbReference>
<evidence type="ECO:0000256" key="16">
    <source>
        <dbReference type="ARBA" id="ARBA00042798"/>
    </source>
</evidence>
<evidence type="ECO:0000313" key="18">
    <source>
        <dbReference type="EMBL" id="BBU67903.1"/>
    </source>
</evidence>
<dbReference type="InterPro" id="IPR013785">
    <property type="entry name" value="Aldolase_TIM"/>
</dbReference>
<evidence type="ECO:0000256" key="1">
    <source>
        <dbReference type="ARBA" id="ARBA00001946"/>
    </source>
</evidence>
<evidence type="ECO:0000256" key="15">
    <source>
        <dbReference type="ARBA" id="ARBA00041979"/>
    </source>
</evidence>
<dbReference type="GO" id="GO:0008413">
    <property type="term" value="F:8-oxo-7,8-dihydroguanosine triphosphate pyrophosphatase activity"/>
    <property type="evidence" value="ECO:0007669"/>
    <property type="project" value="TreeGrafter"/>
</dbReference>
<dbReference type="InterPro" id="IPR020476">
    <property type="entry name" value="Nudix_hydrolase"/>
</dbReference>
<evidence type="ECO:0000256" key="6">
    <source>
        <dbReference type="ARBA" id="ARBA00022763"/>
    </source>
</evidence>